<evidence type="ECO:0000259" key="6">
    <source>
        <dbReference type="PROSITE" id="PS51284"/>
    </source>
</evidence>
<protein>
    <submittedName>
        <fullName evidence="7">Anaphase-promoting complex subunit 10</fullName>
    </submittedName>
</protein>
<keyword evidence="3" id="KW-0498">Mitosis</keyword>
<keyword evidence="2" id="KW-0132">Cell division</keyword>
<evidence type="ECO:0000256" key="2">
    <source>
        <dbReference type="ARBA" id="ARBA00022618"/>
    </source>
</evidence>
<dbReference type="EMBL" id="LGUB01000001">
    <property type="protein sequence ID" value="KRH95335.1"/>
    <property type="molecule type" value="Genomic_DNA"/>
</dbReference>
<dbReference type="Pfam" id="PF03256">
    <property type="entry name" value="ANAPC10"/>
    <property type="match status" value="1"/>
</dbReference>
<dbReference type="InterPro" id="IPR008979">
    <property type="entry name" value="Galactose-bd-like_sf"/>
</dbReference>
<name>A0A0R0M8L9_9MICR</name>
<sequence>MRVFLSSTKPGHRLADLLSSNPDSYWHTNDSLPHFFHVEFPVLTYIQKLTIDLSYDSDDSYTPEHISIFVDQKHQQSRKLFEPEGTTVFEVKKSLFTLDLVIRANHQEGRDSHVRGIKLYGQDNKVIPLEASSYEK</sequence>
<dbReference type="GO" id="GO:0051301">
    <property type="term" value="P:cell division"/>
    <property type="evidence" value="ECO:0007669"/>
    <property type="project" value="UniProtKB-KW"/>
</dbReference>
<dbReference type="Proteomes" id="UP000051530">
    <property type="component" value="Unassembled WGS sequence"/>
</dbReference>
<dbReference type="OrthoDB" id="24948at2759"/>
<comment type="similarity">
    <text evidence="1">Belongs to the APC10 family.</text>
</comment>
<dbReference type="SUPFAM" id="SSF49785">
    <property type="entry name" value="Galactose-binding domain-like"/>
    <property type="match status" value="1"/>
</dbReference>
<dbReference type="Gene3D" id="2.60.120.260">
    <property type="entry name" value="Galactose-binding domain-like"/>
    <property type="match status" value="1"/>
</dbReference>
<dbReference type="GO" id="GO:0031145">
    <property type="term" value="P:anaphase-promoting complex-dependent catabolic process"/>
    <property type="evidence" value="ECO:0007669"/>
    <property type="project" value="InterPro"/>
</dbReference>
<dbReference type="SMART" id="SM01337">
    <property type="entry name" value="APC10"/>
    <property type="match status" value="1"/>
</dbReference>
<dbReference type="InterPro" id="IPR004939">
    <property type="entry name" value="APC_su10/DOC_dom"/>
</dbReference>
<proteinExistence type="inferred from homology"/>
<reference evidence="7 8" key="1">
    <citation type="submission" date="2015-07" db="EMBL/GenBank/DDBJ databases">
        <title>The genome of Pseudoloma neurophilia, a relevant intracellular parasite of the zebrafish.</title>
        <authorList>
            <person name="Ndikumana S."/>
            <person name="Pelin A."/>
            <person name="Sanders J."/>
            <person name="Corradi N."/>
        </authorList>
    </citation>
    <scope>NUCLEOTIDE SEQUENCE [LARGE SCALE GENOMIC DNA]</scope>
    <source>
        <strain evidence="7 8">MK1</strain>
    </source>
</reference>
<keyword evidence="8" id="KW-1185">Reference proteome</keyword>
<evidence type="ECO:0000256" key="4">
    <source>
        <dbReference type="ARBA" id="ARBA00022786"/>
    </source>
</evidence>
<keyword evidence="5" id="KW-0131">Cell cycle</keyword>
<gene>
    <name evidence="7" type="ORF">M153_1000134264</name>
</gene>
<keyword evidence="4" id="KW-0833">Ubl conjugation pathway</keyword>
<comment type="caution">
    <text evidence="7">The sequence shown here is derived from an EMBL/GenBank/DDBJ whole genome shotgun (WGS) entry which is preliminary data.</text>
</comment>
<evidence type="ECO:0000256" key="1">
    <source>
        <dbReference type="ARBA" id="ARBA00006762"/>
    </source>
</evidence>
<accession>A0A0R0M8L9</accession>
<evidence type="ECO:0000313" key="7">
    <source>
        <dbReference type="EMBL" id="KRH95335.1"/>
    </source>
</evidence>
<evidence type="ECO:0000256" key="3">
    <source>
        <dbReference type="ARBA" id="ARBA00022776"/>
    </source>
</evidence>
<dbReference type="PANTHER" id="PTHR12936">
    <property type="entry name" value="ANAPHASE-PROMOTING COMPLEX 10"/>
    <property type="match status" value="1"/>
</dbReference>
<dbReference type="PANTHER" id="PTHR12936:SF0">
    <property type="entry name" value="ANAPHASE-PROMOTING COMPLEX SUBUNIT 10"/>
    <property type="match status" value="1"/>
</dbReference>
<evidence type="ECO:0000313" key="8">
    <source>
        <dbReference type="Proteomes" id="UP000051530"/>
    </source>
</evidence>
<evidence type="ECO:0000256" key="5">
    <source>
        <dbReference type="ARBA" id="ARBA00023306"/>
    </source>
</evidence>
<dbReference type="PROSITE" id="PS51284">
    <property type="entry name" value="DOC"/>
    <property type="match status" value="1"/>
</dbReference>
<dbReference type="AlphaFoldDB" id="A0A0R0M8L9"/>
<dbReference type="GO" id="GO:0070979">
    <property type="term" value="P:protein K11-linked ubiquitination"/>
    <property type="evidence" value="ECO:0007669"/>
    <property type="project" value="TreeGrafter"/>
</dbReference>
<dbReference type="VEuPathDB" id="MicrosporidiaDB:M153_1000134264"/>
<organism evidence="7 8">
    <name type="scientific">Pseudoloma neurophilia</name>
    <dbReference type="NCBI Taxonomy" id="146866"/>
    <lineage>
        <taxon>Eukaryota</taxon>
        <taxon>Fungi</taxon>
        <taxon>Fungi incertae sedis</taxon>
        <taxon>Microsporidia</taxon>
        <taxon>Pseudoloma</taxon>
    </lineage>
</organism>
<dbReference type="GO" id="GO:0005680">
    <property type="term" value="C:anaphase-promoting complex"/>
    <property type="evidence" value="ECO:0007669"/>
    <property type="project" value="InterPro"/>
</dbReference>
<feature type="domain" description="DOC" evidence="6">
    <location>
        <begin position="1"/>
        <end position="136"/>
    </location>
</feature>
<dbReference type="InterPro" id="IPR016901">
    <property type="entry name" value="APC10/Doc1"/>
</dbReference>